<dbReference type="RefSeq" id="WP_346820811.1">
    <property type="nucleotide sequence ID" value="NZ_JBDKWZ010000004.1"/>
</dbReference>
<sequence length="923" mass="99611">MNLKTCKLLWGCILMLHLSYFTAQAQTWLQKQKVFSGTYSKSNESPRIGYSVAMDGNTAVVGAPYNDEVEGALNNGLVYVYEYEAGQWHFKAKLFPSLPYNRNLGLHIAISGDVVVVGLPRDNVNEKPDQGAAYMYVKPASGWADMTETAILTASDGQAGDQLGTSVAIEGEVVVVGATKADVDGKPNQGKVYVYEKPDMGWQDMTETARLKASDGSEGDHFGYSIAIKDRNIAVGSPYDDASKGAVYLFENEANLGASAVETAKLTALTREEGMNLGNALAFSGDAIVASAFRANNSKGAMYVFEKPLSGWTHTNESALLTASDANGGEHLGYSLACTENSIAAGAPGESIDGHISQGALYLFEKTGQGWGTFETKKIVNPSGNSEDMLGYQMALSDQYLLAGAPYRDTEMMSDWGGVFFIRKPAEGWTGTAQIEELSIPTWSEISSFNDLFGAVVAMDATLAVVIATSSDEFGRDQGVAYLFELQEGYWNEVAKLSASDLYTESEFGVSVAVSSGMVAIGAHRATIEGKVHQGAVYLFEKPASGWKNMTETAVLTASDGQAYDYFGSSLAIERETLVVGAYGADHAYMGAAYVFEKSAGTWNNAIEVARLTSAVRQEGAMFGYSVSISQNTIVVGSKQETTHHEETGSTFQGAVYVFEKPVEGWGTMTETARLTSSDGGEEDGLGGSIAISEGCIVAGASGNENKKGAAYLFVKPAEGWVSGVETAKLTASDGQSWDHMGSVVDLYKDTVVVGMQNRQYTNAYPGKVYYYIQPESGWVDMTETAIERARDEEADDEFGQALAIHGKWMLVGAFGDDESSPNGGAAYFYYFDETVSGIKDEALSLETKLYPNPVSDEGFTLEFPWAKGKSKLEILDLNGRAYWQTEVENSFYKVLRPTLPKGVYLIRILNKNGTSVKQFLRD</sequence>
<evidence type="ECO:0000256" key="1">
    <source>
        <dbReference type="ARBA" id="ARBA00022729"/>
    </source>
</evidence>
<keyword evidence="7" id="KW-1185">Reference proteome</keyword>
<keyword evidence="1 4" id="KW-0732">Signal</keyword>
<dbReference type="NCBIfam" id="TIGR04183">
    <property type="entry name" value="Por_Secre_tail"/>
    <property type="match status" value="1"/>
</dbReference>
<keyword evidence="2" id="KW-0677">Repeat</keyword>
<dbReference type="PANTHER" id="PTHR36220:SF1">
    <property type="entry name" value="GAMMA TUBULIN COMPLEX COMPONENT C-TERMINAL DOMAIN-CONTAINING PROTEIN"/>
    <property type="match status" value="1"/>
</dbReference>
<dbReference type="SMART" id="SM00191">
    <property type="entry name" value="Int_alpha"/>
    <property type="match status" value="8"/>
</dbReference>
<name>A0AAW9S6L9_9BACT</name>
<dbReference type="PROSITE" id="PS51470">
    <property type="entry name" value="FG_GAP"/>
    <property type="match status" value="1"/>
</dbReference>
<organism evidence="6 7">
    <name type="scientific">Rapidithrix thailandica</name>
    <dbReference type="NCBI Taxonomy" id="413964"/>
    <lineage>
        <taxon>Bacteria</taxon>
        <taxon>Pseudomonadati</taxon>
        <taxon>Bacteroidota</taxon>
        <taxon>Cytophagia</taxon>
        <taxon>Cytophagales</taxon>
        <taxon>Flammeovirgaceae</taxon>
        <taxon>Rapidithrix</taxon>
    </lineage>
</organism>
<dbReference type="SUPFAM" id="SSF69318">
    <property type="entry name" value="Integrin alpha N-terminal domain"/>
    <property type="match status" value="2"/>
</dbReference>
<protein>
    <submittedName>
        <fullName evidence="6">T9SS type A sorting domain-containing protein</fullName>
    </submittedName>
</protein>
<dbReference type="Proteomes" id="UP001403385">
    <property type="component" value="Unassembled WGS sequence"/>
</dbReference>
<evidence type="ECO:0000256" key="2">
    <source>
        <dbReference type="ARBA" id="ARBA00022737"/>
    </source>
</evidence>
<proteinExistence type="predicted"/>
<dbReference type="InterPro" id="IPR026444">
    <property type="entry name" value="Secre_tail"/>
</dbReference>
<dbReference type="Pfam" id="PF18962">
    <property type="entry name" value="Por_Secre_tail"/>
    <property type="match status" value="1"/>
</dbReference>
<dbReference type="PANTHER" id="PTHR36220">
    <property type="entry name" value="UNNAMED PRODUCT"/>
    <property type="match status" value="1"/>
</dbReference>
<dbReference type="EMBL" id="JBDKWZ010000004">
    <property type="protein sequence ID" value="MEN7548029.1"/>
    <property type="molecule type" value="Genomic_DNA"/>
</dbReference>
<dbReference type="Pfam" id="PF14312">
    <property type="entry name" value="FG-GAP_2"/>
    <property type="match status" value="11"/>
</dbReference>
<gene>
    <name evidence="6" type="ORF">AAG747_08915</name>
</gene>
<dbReference type="Gene3D" id="2.130.10.130">
    <property type="entry name" value="Integrin alpha, N-terminal"/>
    <property type="match status" value="4"/>
</dbReference>
<dbReference type="AlphaFoldDB" id="A0AAW9S6L9"/>
<evidence type="ECO:0000259" key="5">
    <source>
        <dbReference type="Pfam" id="PF18962"/>
    </source>
</evidence>
<dbReference type="InterPro" id="IPR013517">
    <property type="entry name" value="FG-GAP"/>
</dbReference>
<feature type="chain" id="PRO_5043387471" evidence="4">
    <location>
        <begin position="26"/>
        <end position="923"/>
    </location>
</feature>
<dbReference type="InterPro" id="IPR013519">
    <property type="entry name" value="Int_alpha_beta-p"/>
</dbReference>
<evidence type="ECO:0000256" key="4">
    <source>
        <dbReference type="SAM" id="SignalP"/>
    </source>
</evidence>
<feature type="signal peptide" evidence="4">
    <location>
        <begin position="1"/>
        <end position="25"/>
    </location>
</feature>
<evidence type="ECO:0000256" key="3">
    <source>
        <dbReference type="ARBA" id="ARBA00023180"/>
    </source>
</evidence>
<comment type="caution">
    <text evidence="6">The sequence shown here is derived from an EMBL/GenBank/DDBJ whole genome shotgun (WGS) entry which is preliminary data.</text>
</comment>
<evidence type="ECO:0000313" key="6">
    <source>
        <dbReference type="EMBL" id="MEN7548029.1"/>
    </source>
</evidence>
<reference evidence="6 7" key="1">
    <citation type="submission" date="2024-04" db="EMBL/GenBank/DDBJ databases">
        <title>Novel genus in family Flammeovirgaceae.</title>
        <authorList>
            <person name="Nguyen T.H."/>
            <person name="Vuong T.Q."/>
            <person name="Le H."/>
            <person name="Kim S.-G."/>
        </authorList>
    </citation>
    <scope>NUCLEOTIDE SEQUENCE [LARGE SCALE GENOMIC DNA]</scope>
    <source>
        <strain evidence="6 7">JCM 23209</strain>
    </source>
</reference>
<accession>A0AAW9S6L9</accession>
<evidence type="ECO:0000313" key="7">
    <source>
        <dbReference type="Proteomes" id="UP001403385"/>
    </source>
</evidence>
<feature type="domain" description="Secretion system C-terminal sorting" evidence="5">
    <location>
        <begin position="850"/>
        <end position="920"/>
    </location>
</feature>
<dbReference type="InterPro" id="IPR028994">
    <property type="entry name" value="Integrin_alpha_N"/>
</dbReference>
<keyword evidence="3" id="KW-0325">Glycoprotein</keyword>